<dbReference type="AlphaFoldDB" id="A0A7W5Y4Z7"/>
<name>A0A7W5Y4Z7_9ACTN</name>
<accession>A0A7W5Y4Z7</accession>
<dbReference type="RefSeq" id="WP_183642338.1">
    <property type="nucleotide sequence ID" value="NZ_JACIBV010000001.1"/>
</dbReference>
<proteinExistence type="predicted"/>
<evidence type="ECO:0000313" key="1">
    <source>
        <dbReference type="EMBL" id="MBB3724413.1"/>
    </source>
</evidence>
<dbReference type="InterPro" id="IPR023393">
    <property type="entry name" value="START-like_dom_sf"/>
</dbReference>
<dbReference type="Proteomes" id="UP000579945">
    <property type="component" value="Unassembled WGS sequence"/>
</dbReference>
<dbReference type="SUPFAM" id="SSF55961">
    <property type="entry name" value="Bet v1-like"/>
    <property type="match status" value="1"/>
</dbReference>
<keyword evidence="2" id="KW-1185">Reference proteome</keyword>
<organism evidence="1 2">
    <name type="scientific">Nonomuraea dietziae</name>
    <dbReference type="NCBI Taxonomy" id="65515"/>
    <lineage>
        <taxon>Bacteria</taxon>
        <taxon>Bacillati</taxon>
        <taxon>Actinomycetota</taxon>
        <taxon>Actinomycetes</taxon>
        <taxon>Streptosporangiales</taxon>
        <taxon>Streptosporangiaceae</taxon>
        <taxon>Nonomuraea</taxon>
    </lineage>
</organism>
<dbReference type="Gene3D" id="3.30.530.20">
    <property type="match status" value="1"/>
</dbReference>
<comment type="caution">
    <text evidence="1">The sequence shown here is derived from an EMBL/GenBank/DDBJ whole genome shotgun (WGS) entry which is preliminary data.</text>
</comment>
<protein>
    <submittedName>
        <fullName evidence="1">Uncharacterized protein YndB with AHSA1/START domain</fullName>
    </submittedName>
</protein>
<dbReference type="InterPro" id="IPR019587">
    <property type="entry name" value="Polyketide_cyclase/dehydratase"/>
</dbReference>
<dbReference type="GeneID" id="95386930"/>
<reference evidence="1 2" key="1">
    <citation type="submission" date="2020-08" db="EMBL/GenBank/DDBJ databases">
        <title>Sequencing the genomes of 1000 actinobacteria strains.</title>
        <authorList>
            <person name="Klenk H.-P."/>
        </authorList>
    </citation>
    <scope>NUCLEOTIDE SEQUENCE [LARGE SCALE GENOMIC DNA]</scope>
    <source>
        <strain evidence="1 2">DSM 44320</strain>
    </source>
</reference>
<gene>
    <name evidence="1" type="ORF">FHR33_000273</name>
</gene>
<dbReference type="EMBL" id="JACIBV010000001">
    <property type="protein sequence ID" value="MBB3724413.1"/>
    <property type="molecule type" value="Genomic_DNA"/>
</dbReference>
<sequence length="150" mass="16240">MITTIDTAAAVVVRLETVIDASLSRVWDLHTDVNAWPSWQNDITTASASSDGPLAVGSVFHWSTFGLDIDSTVYAIEPGRRILWGGPAHGITGVHEWAFTERNGRTVVQTAESWDGEPVRADRDGMQAALEGSLTAWLAHLKQAAENASR</sequence>
<evidence type="ECO:0000313" key="2">
    <source>
        <dbReference type="Proteomes" id="UP000579945"/>
    </source>
</evidence>
<dbReference type="Pfam" id="PF10604">
    <property type="entry name" value="Polyketide_cyc2"/>
    <property type="match status" value="1"/>
</dbReference>